<proteinExistence type="predicted"/>
<accession>A0A0F7L4A0</accession>
<protein>
    <submittedName>
        <fullName evidence="1">Uncharacterized protein</fullName>
    </submittedName>
</protein>
<sequence length="78" mass="9028">MDCCSAGVRLGVGVPKFKGDERMDREIMTEDEMFERVMAVIRDLWELTAENGESFKSFANRFMEKYNRLWDESGHGTA</sequence>
<reference evidence="1" key="2">
    <citation type="submission" date="2015-03" db="EMBL/GenBank/DDBJ databases">
        <authorList>
            <person name="Chow C.-E.T."/>
            <person name="Winget D.M."/>
            <person name="White R.A.III."/>
            <person name="Hallam S.J."/>
            <person name="Suttle C.A."/>
        </authorList>
    </citation>
    <scope>NUCLEOTIDE SEQUENCE</scope>
    <source>
        <strain evidence="1">Anoxic2_2</strain>
    </source>
</reference>
<name>A0A0F7L4A0_9VIRU</name>
<reference evidence="1" key="1">
    <citation type="journal article" date="2015" name="Front. Microbiol.">
        <title>Combining genomic sequencing methods to explore viral diversity and reveal potential virus-host interactions.</title>
        <authorList>
            <person name="Chow C.E."/>
            <person name="Winget D.M."/>
            <person name="White R.A.III."/>
            <person name="Hallam S.J."/>
            <person name="Suttle C.A."/>
        </authorList>
    </citation>
    <scope>NUCLEOTIDE SEQUENCE</scope>
    <source>
        <strain evidence="1">Anoxic2_2</strain>
    </source>
</reference>
<organism evidence="1">
    <name type="scientific">uncultured marine virus</name>
    <dbReference type="NCBI Taxonomy" id="186617"/>
    <lineage>
        <taxon>Viruses</taxon>
        <taxon>environmental samples</taxon>
    </lineage>
</organism>
<dbReference type="EMBL" id="KR029586">
    <property type="protein sequence ID" value="AKH46775.1"/>
    <property type="molecule type" value="Genomic_DNA"/>
</dbReference>
<evidence type="ECO:0000313" key="1">
    <source>
        <dbReference type="EMBL" id="AKH46775.1"/>
    </source>
</evidence>